<protein>
    <recommendedName>
        <fullName evidence="4">Ulp1 protease family, C-terminal catalytic domain containing protein</fullName>
    </recommendedName>
</protein>
<name>A0ABQ7WU00_SOLTU</name>
<evidence type="ECO:0000313" key="3">
    <source>
        <dbReference type="Proteomes" id="UP000826656"/>
    </source>
</evidence>
<comment type="caution">
    <text evidence="2">The sequence shown here is derived from an EMBL/GenBank/DDBJ whole genome shotgun (WGS) entry which is preliminary data.</text>
</comment>
<evidence type="ECO:0000313" key="2">
    <source>
        <dbReference type="EMBL" id="KAH0784238.1"/>
    </source>
</evidence>
<keyword evidence="3" id="KW-1185">Reference proteome</keyword>
<evidence type="ECO:0000256" key="1">
    <source>
        <dbReference type="SAM" id="MobiDB-lite"/>
    </source>
</evidence>
<sequence>MEVLLARSTKNTRLVKSKFVPPSNPIEIDDDIVESKKSRKRKRNASKTKESGPKKTNEIDSARVLSFRRRSVIRGRVITGFGGGEISKLLGLLQSQGWTELLIQRNRRRRMGREDIREFYINATGSAASISSTVCCVSFTLNAEILSSILGVPNREWCHYVKRDWPPLEGNTSALEICHQFSNDLMMDEYTRIDKGAMLPLHQLLFDVVHKIVLPRKQKRMEANYLDLTLMELLLSKIQINLHALILSHIHGLCVLDKKERGLAYGFWLGKVFDHFSVPVKKWQIQTTKDVLGVVDHVTIPATKRGANAPVQRLKAALTAKDKEWMSYEWLTLQRWISFVLLMRWNERS</sequence>
<feature type="compositionally biased region" description="Basic residues" evidence="1">
    <location>
        <begin position="37"/>
        <end position="46"/>
    </location>
</feature>
<reference evidence="2 3" key="1">
    <citation type="journal article" date="2021" name="bioRxiv">
        <title>Chromosome-scale and haplotype-resolved genome assembly of a tetraploid potato cultivar.</title>
        <authorList>
            <person name="Sun H."/>
            <person name="Jiao W.-B."/>
            <person name="Krause K."/>
            <person name="Campoy J.A."/>
            <person name="Goel M."/>
            <person name="Folz-Donahue K."/>
            <person name="Kukat C."/>
            <person name="Huettel B."/>
            <person name="Schneeberger K."/>
        </authorList>
    </citation>
    <scope>NUCLEOTIDE SEQUENCE [LARGE SCALE GENOMIC DNA]</scope>
    <source>
        <strain evidence="2">SolTubOtavaFocal</strain>
        <tissue evidence="2">Leaves</tissue>
    </source>
</reference>
<accession>A0ABQ7WU00</accession>
<dbReference type="Proteomes" id="UP000826656">
    <property type="component" value="Unassembled WGS sequence"/>
</dbReference>
<proteinExistence type="predicted"/>
<evidence type="ECO:0008006" key="4">
    <source>
        <dbReference type="Google" id="ProtNLM"/>
    </source>
</evidence>
<dbReference type="EMBL" id="JAIVGD010000001">
    <property type="protein sequence ID" value="KAH0784238.1"/>
    <property type="molecule type" value="Genomic_DNA"/>
</dbReference>
<feature type="region of interest" description="Disordered" evidence="1">
    <location>
        <begin position="19"/>
        <end position="57"/>
    </location>
</feature>
<feature type="compositionally biased region" description="Basic and acidic residues" evidence="1">
    <location>
        <begin position="47"/>
        <end position="57"/>
    </location>
</feature>
<gene>
    <name evidence="2" type="ORF">KY290_003836</name>
</gene>
<organism evidence="2 3">
    <name type="scientific">Solanum tuberosum</name>
    <name type="common">Potato</name>
    <dbReference type="NCBI Taxonomy" id="4113"/>
    <lineage>
        <taxon>Eukaryota</taxon>
        <taxon>Viridiplantae</taxon>
        <taxon>Streptophyta</taxon>
        <taxon>Embryophyta</taxon>
        <taxon>Tracheophyta</taxon>
        <taxon>Spermatophyta</taxon>
        <taxon>Magnoliopsida</taxon>
        <taxon>eudicotyledons</taxon>
        <taxon>Gunneridae</taxon>
        <taxon>Pentapetalae</taxon>
        <taxon>asterids</taxon>
        <taxon>lamiids</taxon>
        <taxon>Solanales</taxon>
        <taxon>Solanaceae</taxon>
        <taxon>Solanoideae</taxon>
        <taxon>Solaneae</taxon>
        <taxon>Solanum</taxon>
    </lineage>
</organism>